<evidence type="ECO:0000313" key="2">
    <source>
        <dbReference type="Proteomes" id="UP000185936"/>
    </source>
</evidence>
<dbReference type="STRING" id="308853.SAMN05421752_10348"/>
<organism evidence="1 2">
    <name type="scientific">Natronorubrum thiooxidans</name>
    <dbReference type="NCBI Taxonomy" id="308853"/>
    <lineage>
        <taxon>Archaea</taxon>
        <taxon>Methanobacteriati</taxon>
        <taxon>Methanobacteriota</taxon>
        <taxon>Stenosarchaea group</taxon>
        <taxon>Halobacteria</taxon>
        <taxon>Halobacteriales</taxon>
        <taxon>Natrialbaceae</taxon>
        <taxon>Natronorubrum</taxon>
    </lineage>
</organism>
<dbReference type="AlphaFoldDB" id="A0A1N7DZD0"/>
<dbReference type="EMBL" id="FTNR01000003">
    <property type="protein sequence ID" value="SIR81045.1"/>
    <property type="molecule type" value="Genomic_DNA"/>
</dbReference>
<keyword evidence="2" id="KW-1185">Reference proteome</keyword>
<evidence type="ECO:0000313" key="1">
    <source>
        <dbReference type="EMBL" id="SIR81045.1"/>
    </source>
</evidence>
<reference evidence="2" key="1">
    <citation type="submission" date="2017-01" db="EMBL/GenBank/DDBJ databases">
        <authorList>
            <person name="Varghese N."/>
            <person name="Submissions S."/>
        </authorList>
    </citation>
    <scope>NUCLEOTIDE SEQUENCE [LARGE SCALE GENOMIC DNA]</scope>
    <source>
        <strain evidence="2">type strain: HArc-</strain>
    </source>
</reference>
<name>A0A1N7DZD0_9EURY</name>
<dbReference type="Proteomes" id="UP000185936">
    <property type="component" value="Unassembled WGS sequence"/>
</dbReference>
<accession>A0A1N7DZD0</accession>
<protein>
    <submittedName>
        <fullName evidence="1">Uncharacterized protein</fullName>
    </submittedName>
</protein>
<gene>
    <name evidence="1" type="ORF">SAMN05421752_10348</name>
</gene>
<sequence>MLSQSLTIHTKVISGCSLLFAINLANRRLHGLSAASLEAVRNATPRAAVGDATAVVTYRRSLTPPQVIDKKSLQQTV</sequence>
<proteinExistence type="predicted"/>